<dbReference type="AlphaFoldDB" id="A0A2S8AE07"/>
<dbReference type="InterPro" id="IPR044878">
    <property type="entry name" value="UbiA_sf"/>
</dbReference>
<reference evidence="7 8" key="1">
    <citation type="submission" date="2018-02" db="EMBL/GenBank/DDBJ databases">
        <title>Genome sequences of Apibacter spp., gut symbionts of Asian honey bees.</title>
        <authorList>
            <person name="Kwong W.K."/>
            <person name="Steele M.I."/>
            <person name="Moran N.A."/>
        </authorList>
    </citation>
    <scope>NUCLEOTIDE SEQUENCE [LARGE SCALE GENOMIC DNA]</scope>
    <source>
        <strain evidence="8">wkB301</strain>
    </source>
</reference>
<comment type="caution">
    <text evidence="7">The sequence shown here is derived from an EMBL/GenBank/DDBJ whole genome shotgun (WGS) entry which is preliminary data.</text>
</comment>
<feature type="transmembrane region" description="Helical" evidence="6">
    <location>
        <begin position="218"/>
        <end position="239"/>
    </location>
</feature>
<evidence type="ECO:0000313" key="8">
    <source>
        <dbReference type="Proteomes" id="UP000238042"/>
    </source>
</evidence>
<keyword evidence="2" id="KW-1003">Cell membrane</keyword>
<feature type="transmembrane region" description="Helical" evidence="6">
    <location>
        <begin position="245"/>
        <end position="264"/>
    </location>
</feature>
<dbReference type="InterPro" id="IPR000537">
    <property type="entry name" value="UbiA_prenyltransferase"/>
</dbReference>
<dbReference type="GO" id="GO:0016020">
    <property type="term" value="C:membrane"/>
    <property type="evidence" value="ECO:0007669"/>
    <property type="project" value="UniProtKB-SubCell"/>
</dbReference>
<name>A0A2S8AE07_9FLAO</name>
<evidence type="ECO:0000256" key="2">
    <source>
        <dbReference type="ARBA" id="ARBA00022475"/>
    </source>
</evidence>
<dbReference type="GO" id="GO:0016765">
    <property type="term" value="F:transferase activity, transferring alkyl or aryl (other than methyl) groups"/>
    <property type="evidence" value="ECO:0007669"/>
    <property type="project" value="InterPro"/>
</dbReference>
<proteinExistence type="predicted"/>
<evidence type="ECO:0000313" key="7">
    <source>
        <dbReference type="EMBL" id="PQL93120.1"/>
    </source>
</evidence>
<sequence>MERLANKKFFLFNFSLLIRVRITNVIMLILAMYISAIFLFNEKHNIIENLKNIKLHGIVFSSALSAMAGYIINHFYDQDKDKLYKPITSMLLQFINQKTALRLYIIFNFISLIIAALLSYRIFIFFLIYQFLIWFYSHKLSKIIFINNITSSILMIFPFLALFLFYENFSKYILYLAGFLFLIILIRDICKDLHSYKFDHLFNYSTIPNSLGIIPTKIYLDVLLFLLTILSICLTFEPHLQEIRLYYLLTGFLSFFIIIGIWFMRNKWIQIIILMIKFWIFLGTISLLFIDGNPLSLL</sequence>
<feature type="transmembrane region" description="Helical" evidence="6">
    <location>
        <begin position="53"/>
        <end position="76"/>
    </location>
</feature>
<evidence type="ECO:0000256" key="3">
    <source>
        <dbReference type="ARBA" id="ARBA00022692"/>
    </source>
</evidence>
<evidence type="ECO:0000256" key="6">
    <source>
        <dbReference type="SAM" id="Phobius"/>
    </source>
</evidence>
<feature type="transmembrane region" description="Helical" evidence="6">
    <location>
        <begin position="143"/>
        <end position="166"/>
    </location>
</feature>
<feature type="transmembrane region" description="Helical" evidence="6">
    <location>
        <begin position="172"/>
        <end position="190"/>
    </location>
</feature>
<dbReference type="Pfam" id="PF01040">
    <property type="entry name" value="UbiA"/>
    <property type="match status" value="1"/>
</dbReference>
<dbReference type="PANTHER" id="PTHR42723">
    <property type="entry name" value="CHLOROPHYLL SYNTHASE"/>
    <property type="match status" value="1"/>
</dbReference>
<feature type="transmembrane region" description="Helical" evidence="6">
    <location>
        <begin position="20"/>
        <end position="41"/>
    </location>
</feature>
<dbReference type="PANTHER" id="PTHR42723:SF1">
    <property type="entry name" value="CHLOROPHYLL SYNTHASE, CHLOROPLASTIC"/>
    <property type="match status" value="1"/>
</dbReference>
<dbReference type="EMBL" id="PSZM01000036">
    <property type="protein sequence ID" value="PQL93120.1"/>
    <property type="molecule type" value="Genomic_DNA"/>
</dbReference>
<feature type="transmembrane region" description="Helical" evidence="6">
    <location>
        <begin position="271"/>
        <end position="290"/>
    </location>
</feature>
<keyword evidence="3 6" id="KW-0812">Transmembrane</keyword>
<accession>A0A2S8AE07</accession>
<evidence type="ECO:0000256" key="1">
    <source>
        <dbReference type="ARBA" id="ARBA00004141"/>
    </source>
</evidence>
<dbReference type="OrthoDB" id="1142538at2"/>
<dbReference type="Gene3D" id="1.10.357.140">
    <property type="entry name" value="UbiA prenyltransferase"/>
    <property type="match status" value="1"/>
</dbReference>
<organism evidence="7 8">
    <name type="scientific">Apibacter adventoris</name>
    <dbReference type="NCBI Taxonomy" id="1679466"/>
    <lineage>
        <taxon>Bacteria</taxon>
        <taxon>Pseudomonadati</taxon>
        <taxon>Bacteroidota</taxon>
        <taxon>Flavobacteriia</taxon>
        <taxon>Flavobacteriales</taxon>
        <taxon>Weeksellaceae</taxon>
        <taxon>Apibacter</taxon>
    </lineage>
</organism>
<keyword evidence="8" id="KW-1185">Reference proteome</keyword>
<dbReference type="Proteomes" id="UP000238042">
    <property type="component" value="Unassembled WGS sequence"/>
</dbReference>
<evidence type="ECO:0000256" key="5">
    <source>
        <dbReference type="ARBA" id="ARBA00023136"/>
    </source>
</evidence>
<keyword evidence="4 6" id="KW-1133">Transmembrane helix</keyword>
<keyword evidence="5 6" id="KW-0472">Membrane</keyword>
<gene>
    <name evidence="7" type="ORF">C4S77_05525</name>
</gene>
<comment type="subcellular location">
    <subcellularLocation>
        <location evidence="1">Membrane</location>
        <topology evidence="1">Multi-pass membrane protein</topology>
    </subcellularLocation>
</comment>
<evidence type="ECO:0000256" key="4">
    <source>
        <dbReference type="ARBA" id="ARBA00022989"/>
    </source>
</evidence>
<keyword evidence="7" id="KW-0808">Transferase</keyword>
<protein>
    <submittedName>
        <fullName evidence="7">Prenyltransferase</fullName>
    </submittedName>
</protein>
<feature type="transmembrane region" description="Helical" evidence="6">
    <location>
        <begin position="103"/>
        <end position="136"/>
    </location>
</feature>
<dbReference type="InterPro" id="IPR050475">
    <property type="entry name" value="Prenyltransferase_related"/>
</dbReference>